<evidence type="ECO:0000313" key="1">
    <source>
        <dbReference type="EMBL" id="KAJ8668727.1"/>
    </source>
</evidence>
<dbReference type="EMBL" id="CM056744">
    <property type="protein sequence ID" value="KAJ8668727.1"/>
    <property type="molecule type" value="Genomic_DNA"/>
</dbReference>
<keyword evidence="2" id="KW-1185">Reference proteome</keyword>
<proteinExistence type="predicted"/>
<gene>
    <name evidence="1" type="ORF">QAD02_010390</name>
</gene>
<dbReference type="Proteomes" id="UP001239111">
    <property type="component" value="Chromosome 4"/>
</dbReference>
<accession>A0ACC2NEP2</accession>
<comment type="caution">
    <text evidence="1">The sequence shown here is derived from an EMBL/GenBank/DDBJ whole genome shotgun (WGS) entry which is preliminary data.</text>
</comment>
<sequence length="398" mass="43730">MALSLHCTRVFRRANNIIGKYVPVVLEHSSHTSRGETRQSLSFHNSCIQRGGKNEEKPEDQKIMKSPPCLRDELICPVAESVQDGLDKVSIIGAGMVGIACANAILFQKISSHVALVDAFPKKLKGEGHDYMHALTFLDDAHIEFDTDFCVTTNSRVIVIATGVRQTKDESRLDLAQKNADLIKNIIQPLSEYSPRAVFVVATNPVDVLTWLTWKQSGLPVNRVIGTGTHLDSARFRSCIAQKLGIASQSVQALVIGEHGDSQVPLWSGISVAGVQFRDVRSNIGMETDEERWIDMAKDISSAGSMVRCLKGYSNTAIGLTVADIVKDILRNAHSIKPVSTLVQGHHDVCDEVFLSLPCCIAEQGICGVVRMRITETEKKMFKESADQILKVLKSIKL</sequence>
<name>A0ACC2NEP2_9HYME</name>
<protein>
    <submittedName>
        <fullName evidence="1">Uncharacterized protein</fullName>
    </submittedName>
</protein>
<reference evidence="1" key="1">
    <citation type="submission" date="2023-04" db="EMBL/GenBank/DDBJ databases">
        <title>A chromosome-level genome assembly of the parasitoid wasp Eretmocerus hayati.</title>
        <authorList>
            <person name="Zhong Y."/>
            <person name="Liu S."/>
            <person name="Liu Y."/>
        </authorList>
    </citation>
    <scope>NUCLEOTIDE SEQUENCE</scope>
    <source>
        <strain evidence="1">ZJU_SS_LIU_2023</strain>
    </source>
</reference>
<evidence type="ECO:0000313" key="2">
    <source>
        <dbReference type="Proteomes" id="UP001239111"/>
    </source>
</evidence>
<organism evidence="1 2">
    <name type="scientific">Eretmocerus hayati</name>
    <dbReference type="NCBI Taxonomy" id="131215"/>
    <lineage>
        <taxon>Eukaryota</taxon>
        <taxon>Metazoa</taxon>
        <taxon>Ecdysozoa</taxon>
        <taxon>Arthropoda</taxon>
        <taxon>Hexapoda</taxon>
        <taxon>Insecta</taxon>
        <taxon>Pterygota</taxon>
        <taxon>Neoptera</taxon>
        <taxon>Endopterygota</taxon>
        <taxon>Hymenoptera</taxon>
        <taxon>Apocrita</taxon>
        <taxon>Proctotrupomorpha</taxon>
        <taxon>Chalcidoidea</taxon>
        <taxon>Aphelinidae</taxon>
        <taxon>Aphelininae</taxon>
        <taxon>Eretmocerus</taxon>
    </lineage>
</organism>